<evidence type="ECO:0000313" key="2">
    <source>
        <dbReference type="Proteomes" id="UP000051020"/>
    </source>
</evidence>
<comment type="caution">
    <text evidence="1">The sequence shown here is derived from an EMBL/GenBank/DDBJ whole genome shotgun (WGS) entry which is preliminary data.</text>
</comment>
<proteinExistence type="predicted"/>
<dbReference type="AlphaFoldDB" id="A0A837R881"/>
<evidence type="ECO:0000313" key="1">
    <source>
        <dbReference type="EMBL" id="KRK22719.1"/>
    </source>
</evidence>
<accession>A0A837R881</accession>
<gene>
    <name evidence="1" type="ORF">FD24_GL001696</name>
</gene>
<dbReference type="EMBL" id="AZCU01000021">
    <property type="protein sequence ID" value="KRK22719.1"/>
    <property type="molecule type" value="Genomic_DNA"/>
</dbReference>
<name>A0A837R881_LACPE</name>
<organism evidence="1 2">
    <name type="scientific">Lactiplantibacillus pentosus DSM 20314</name>
    <dbReference type="NCBI Taxonomy" id="1423791"/>
    <lineage>
        <taxon>Bacteria</taxon>
        <taxon>Bacillati</taxon>
        <taxon>Bacillota</taxon>
        <taxon>Bacilli</taxon>
        <taxon>Lactobacillales</taxon>
        <taxon>Lactobacillaceae</taxon>
        <taxon>Lactiplantibacillus</taxon>
    </lineage>
</organism>
<sequence length="76" mass="8568">MSEGSCDFLAINAQSALINVNKYWPISSYIQIESEKLIKIATDQVMICPTQFHPYQLISHVPMCRGFFAFASSKAH</sequence>
<reference evidence="1 2" key="1">
    <citation type="journal article" date="2015" name="Genome Announc.">
        <title>Expanding the biotechnology potential of lactobacilli through comparative genomics of 213 strains and associated genera.</title>
        <authorList>
            <person name="Sun Z."/>
            <person name="Harris H.M."/>
            <person name="McCann A."/>
            <person name="Guo C."/>
            <person name="Argimon S."/>
            <person name="Zhang W."/>
            <person name="Yang X."/>
            <person name="Jeffery I.B."/>
            <person name="Cooney J.C."/>
            <person name="Kagawa T.F."/>
            <person name="Liu W."/>
            <person name="Song Y."/>
            <person name="Salvetti E."/>
            <person name="Wrobel A."/>
            <person name="Rasinkangas P."/>
            <person name="Parkhill J."/>
            <person name="Rea M.C."/>
            <person name="O'Sullivan O."/>
            <person name="Ritari J."/>
            <person name="Douillard F.P."/>
            <person name="Paul Ross R."/>
            <person name="Yang R."/>
            <person name="Briner A.E."/>
            <person name="Felis G.E."/>
            <person name="de Vos W.M."/>
            <person name="Barrangou R."/>
            <person name="Klaenhammer T.R."/>
            <person name="Caufield P.W."/>
            <person name="Cui Y."/>
            <person name="Zhang H."/>
            <person name="O'Toole P.W."/>
        </authorList>
    </citation>
    <scope>NUCLEOTIDE SEQUENCE [LARGE SCALE GENOMIC DNA]</scope>
    <source>
        <strain evidence="1 2">DSM 20314</strain>
    </source>
</reference>
<protein>
    <submittedName>
        <fullName evidence="1">Uncharacterized protein</fullName>
    </submittedName>
</protein>
<dbReference type="Proteomes" id="UP000051020">
    <property type="component" value="Unassembled WGS sequence"/>
</dbReference>